<sequence>MKTLIFLLLFCSFSFAQTSTEKWNDYNRRYEYFDSNGNMTGYKTYNSYTQAWEYYKIENTQRQVVQSYDFNTAYKVLEYKQNKFDNNFAKIQNYINHMFDNLRQSDNEPEIINRVIRRFEDEAVDKIPKDADLSQDYNRELIMKFLYQQAKRIMKSEGLLKE</sequence>
<comment type="caution">
    <text evidence="2">The sequence shown here is derived from an EMBL/GenBank/DDBJ whole genome shotgun (WGS) entry which is preliminary data.</text>
</comment>
<evidence type="ECO:0000313" key="3">
    <source>
        <dbReference type="Proteomes" id="UP000029554"/>
    </source>
</evidence>
<dbReference type="EMBL" id="JRHH01000003">
    <property type="protein sequence ID" value="KGD67907.1"/>
    <property type="molecule type" value="Genomic_DNA"/>
</dbReference>
<proteinExistence type="predicted"/>
<dbReference type="AlphaFoldDB" id="A0A095STI4"/>
<evidence type="ECO:0000313" key="2">
    <source>
        <dbReference type="EMBL" id="KGD67907.1"/>
    </source>
</evidence>
<dbReference type="Proteomes" id="UP000029554">
    <property type="component" value="Unassembled WGS sequence"/>
</dbReference>
<feature type="chain" id="PRO_5001909618" evidence="1">
    <location>
        <begin position="17"/>
        <end position="162"/>
    </location>
</feature>
<dbReference type="OrthoDB" id="1261347at2"/>
<accession>A0A095STI4</accession>
<gene>
    <name evidence="2" type="ORF">LG45_06250</name>
</gene>
<name>A0A095STI4_9FLAO</name>
<dbReference type="eggNOG" id="ENOG5030ZBY">
    <property type="taxonomic scope" value="Bacteria"/>
</dbReference>
<dbReference type="RefSeq" id="WP_035125480.1">
    <property type="nucleotide sequence ID" value="NZ_JRHH01000003.1"/>
</dbReference>
<keyword evidence="1" id="KW-0732">Signal</keyword>
<reference evidence="2 3" key="1">
    <citation type="submission" date="2014-09" db="EMBL/GenBank/DDBJ databases">
        <title>Whole Genome Shotgun of Flavobacterium aquatile LMG 4008.</title>
        <authorList>
            <person name="Gale A.N."/>
            <person name="Pipes S.E."/>
            <person name="Newman J.D."/>
        </authorList>
    </citation>
    <scope>NUCLEOTIDE SEQUENCE [LARGE SCALE GENOMIC DNA]</scope>
    <source>
        <strain evidence="2 3">LMG 4008</strain>
    </source>
</reference>
<feature type="signal peptide" evidence="1">
    <location>
        <begin position="1"/>
        <end position="16"/>
    </location>
</feature>
<protein>
    <submittedName>
        <fullName evidence="2">Uncharacterized protein</fullName>
    </submittedName>
</protein>
<organism evidence="2 3">
    <name type="scientific">Flavobacterium aquatile LMG 4008 = ATCC 11947</name>
    <dbReference type="NCBI Taxonomy" id="1453498"/>
    <lineage>
        <taxon>Bacteria</taxon>
        <taxon>Pseudomonadati</taxon>
        <taxon>Bacteroidota</taxon>
        <taxon>Flavobacteriia</taxon>
        <taxon>Flavobacteriales</taxon>
        <taxon>Flavobacteriaceae</taxon>
        <taxon>Flavobacterium</taxon>
    </lineage>
</organism>
<evidence type="ECO:0000256" key="1">
    <source>
        <dbReference type="SAM" id="SignalP"/>
    </source>
</evidence>
<keyword evidence="3" id="KW-1185">Reference proteome</keyword>